<comment type="caution">
    <text evidence="2">The sequence shown here is derived from an EMBL/GenBank/DDBJ whole genome shotgun (WGS) entry which is preliminary data.</text>
</comment>
<dbReference type="AlphaFoldDB" id="A0AAW1PNB0"/>
<dbReference type="EMBL" id="JALJOQ010000001">
    <property type="protein sequence ID" value="KAK9815066.1"/>
    <property type="molecule type" value="Genomic_DNA"/>
</dbReference>
<feature type="compositionally biased region" description="Polar residues" evidence="1">
    <location>
        <begin position="75"/>
        <end position="91"/>
    </location>
</feature>
<dbReference type="Proteomes" id="UP001465755">
    <property type="component" value="Unassembled WGS sequence"/>
</dbReference>
<accession>A0AAW1PNB0</accession>
<evidence type="ECO:0000313" key="2">
    <source>
        <dbReference type="EMBL" id="KAK9815066.1"/>
    </source>
</evidence>
<keyword evidence="3" id="KW-1185">Reference proteome</keyword>
<reference evidence="2 3" key="1">
    <citation type="journal article" date="2024" name="Nat. Commun.">
        <title>Phylogenomics reveals the evolutionary origins of lichenization in chlorophyte algae.</title>
        <authorList>
            <person name="Puginier C."/>
            <person name="Libourel C."/>
            <person name="Otte J."/>
            <person name="Skaloud P."/>
            <person name="Haon M."/>
            <person name="Grisel S."/>
            <person name="Petersen M."/>
            <person name="Berrin J.G."/>
            <person name="Delaux P.M."/>
            <person name="Dal Grande F."/>
            <person name="Keller J."/>
        </authorList>
    </citation>
    <scope>NUCLEOTIDE SEQUENCE [LARGE SCALE GENOMIC DNA]</scope>
    <source>
        <strain evidence="2 3">SAG 2036</strain>
    </source>
</reference>
<proteinExistence type="predicted"/>
<feature type="region of interest" description="Disordered" evidence="1">
    <location>
        <begin position="69"/>
        <end position="114"/>
    </location>
</feature>
<protein>
    <submittedName>
        <fullName evidence="2">Uncharacterized protein</fullName>
    </submittedName>
</protein>
<sequence>MTARRGVRYEADSLLSAAEQRLLRHQLALSSMAPPWDGYCGLVQLRDDDPASLATATSHQDTAMVAELKQGRPPDSSSSPFARACQSQQQEGGLPNDHQVSGDKDGHEMKHMRTQHSTAEAESCFREAVQLIKRSQLAAAKSQLQKARELCPPDQLQAIQRIDRFAAAVQKAL</sequence>
<organism evidence="2 3">
    <name type="scientific">Symbiochloris irregularis</name>
    <dbReference type="NCBI Taxonomy" id="706552"/>
    <lineage>
        <taxon>Eukaryota</taxon>
        <taxon>Viridiplantae</taxon>
        <taxon>Chlorophyta</taxon>
        <taxon>core chlorophytes</taxon>
        <taxon>Trebouxiophyceae</taxon>
        <taxon>Trebouxiales</taxon>
        <taxon>Trebouxiaceae</taxon>
        <taxon>Symbiochloris</taxon>
    </lineage>
</organism>
<name>A0AAW1PNB0_9CHLO</name>
<evidence type="ECO:0000313" key="3">
    <source>
        <dbReference type="Proteomes" id="UP001465755"/>
    </source>
</evidence>
<gene>
    <name evidence="2" type="ORF">WJX73_006544</name>
</gene>
<feature type="compositionally biased region" description="Basic and acidic residues" evidence="1">
    <location>
        <begin position="100"/>
        <end position="111"/>
    </location>
</feature>
<evidence type="ECO:0000256" key="1">
    <source>
        <dbReference type="SAM" id="MobiDB-lite"/>
    </source>
</evidence>